<feature type="coiled-coil region" evidence="2">
    <location>
        <begin position="233"/>
        <end position="260"/>
    </location>
</feature>
<dbReference type="InterPro" id="IPR036086">
    <property type="entry name" value="ParB/Sulfiredoxin_sf"/>
</dbReference>
<evidence type="ECO:0000313" key="5">
    <source>
        <dbReference type="Proteomes" id="UP000252085"/>
    </source>
</evidence>
<reference evidence="4 5" key="1">
    <citation type="submission" date="2016-04" db="EMBL/GenBank/DDBJ databases">
        <authorList>
            <person name="Evans L.H."/>
            <person name="Alamgir A."/>
            <person name="Owens N."/>
            <person name="Weber N.D."/>
            <person name="Virtaneva K."/>
            <person name="Barbian K."/>
            <person name="Babar A."/>
            <person name="Rosenke K."/>
        </authorList>
    </citation>
    <scope>NUCLEOTIDE SEQUENCE [LARGE SCALE GENOMIC DNA]</scope>
    <source>
        <strain evidence="4">NIES-2108</strain>
    </source>
</reference>
<evidence type="ECO:0000313" key="4">
    <source>
        <dbReference type="EMBL" id="RCJ32064.1"/>
    </source>
</evidence>
<dbReference type="PANTHER" id="PTHR33375">
    <property type="entry name" value="CHROMOSOME-PARTITIONING PROTEIN PARB-RELATED"/>
    <property type="match status" value="1"/>
</dbReference>
<dbReference type="NCBIfam" id="TIGR00180">
    <property type="entry name" value="parB_part"/>
    <property type="match status" value="1"/>
</dbReference>
<protein>
    <submittedName>
        <fullName evidence="4">Chromosome partitioning protein ParB</fullName>
    </submittedName>
</protein>
<evidence type="ECO:0000256" key="1">
    <source>
        <dbReference type="ARBA" id="ARBA00006295"/>
    </source>
</evidence>
<dbReference type="InterPro" id="IPR003115">
    <property type="entry name" value="ParB_N"/>
</dbReference>
<keyword evidence="2" id="KW-0175">Coiled coil</keyword>
<evidence type="ECO:0000256" key="2">
    <source>
        <dbReference type="SAM" id="Coils"/>
    </source>
</evidence>
<gene>
    <name evidence="4" type="ORF">A6769_28895</name>
</gene>
<dbReference type="Proteomes" id="UP000252085">
    <property type="component" value="Unassembled WGS sequence"/>
</dbReference>
<dbReference type="Pfam" id="PF02195">
    <property type="entry name" value="ParB_N"/>
    <property type="match status" value="1"/>
</dbReference>
<dbReference type="GO" id="GO:0003677">
    <property type="term" value="F:DNA binding"/>
    <property type="evidence" value="ECO:0007669"/>
    <property type="project" value="InterPro"/>
</dbReference>
<name>A0A367R963_NOSPU</name>
<dbReference type="Pfam" id="PF17762">
    <property type="entry name" value="HTH_ParB"/>
    <property type="match status" value="1"/>
</dbReference>
<dbReference type="GO" id="GO:0007059">
    <property type="term" value="P:chromosome segregation"/>
    <property type="evidence" value="ECO:0007669"/>
    <property type="project" value="TreeGrafter"/>
</dbReference>
<dbReference type="AlphaFoldDB" id="A0A367R963"/>
<dbReference type="InterPro" id="IPR041468">
    <property type="entry name" value="HTH_ParB/Spo0J"/>
</dbReference>
<dbReference type="EMBL" id="LXQE01000169">
    <property type="protein sequence ID" value="RCJ32064.1"/>
    <property type="molecule type" value="Genomic_DNA"/>
</dbReference>
<dbReference type="Gene3D" id="3.90.1530.30">
    <property type="match status" value="1"/>
</dbReference>
<evidence type="ECO:0000259" key="3">
    <source>
        <dbReference type="SMART" id="SM00470"/>
    </source>
</evidence>
<dbReference type="Gene3D" id="1.10.10.2830">
    <property type="match status" value="1"/>
</dbReference>
<dbReference type="SUPFAM" id="SSF110849">
    <property type="entry name" value="ParB/Sulfiredoxin"/>
    <property type="match status" value="1"/>
</dbReference>
<accession>A0A367R963</accession>
<sequence length="310" mass="34938">MARDRRMVEEFIFRDDANQTKATMPLSLIVLPKAELRYYIDPEEVDKIVATARKNGILEPLLVRPIPGSDKHEVVAGAKRYRAGHILELVEVPVVIRQLNDEDALEIALIENFARSGLTDLEETDGIVRLLAVKLKISPQEVPPLLHHIQNQQRGRTAANNVIGNDVISVVEEVLTSLGNIKLDSFISNRLPLLNLPSDILEVLRQGKLETSKAKAIARVGDEKTRKQFLEDAIAYNLSLSEIKRKIQEIEQQSKSESSKQTESASIKDRVDDTFQRFKKAKVWDDPKKKSKVEKLLAQLDALMQGDNPK</sequence>
<dbReference type="InterPro" id="IPR050336">
    <property type="entry name" value="Chromosome_partition/occlusion"/>
</dbReference>
<dbReference type="InterPro" id="IPR004437">
    <property type="entry name" value="ParB/RepB/Spo0J"/>
</dbReference>
<comment type="caution">
    <text evidence="4">The sequence shown here is derived from an EMBL/GenBank/DDBJ whole genome shotgun (WGS) entry which is preliminary data.</text>
</comment>
<dbReference type="PANTHER" id="PTHR33375:SF7">
    <property type="entry name" value="CHROMOSOME 2-PARTITIONING PROTEIN PARB-RELATED"/>
    <property type="match status" value="1"/>
</dbReference>
<proteinExistence type="inferred from homology"/>
<comment type="similarity">
    <text evidence="1">Belongs to the ParB family.</text>
</comment>
<organism evidence="4 5">
    <name type="scientific">Nostoc punctiforme NIES-2108</name>
    <dbReference type="NCBI Taxonomy" id="1356359"/>
    <lineage>
        <taxon>Bacteria</taxon>
        <taxon>Bacillati</taxon>
        <taxon>Cyanobacteriota</taxon>
        <taxon>Cyanophyceae</taxon>
        <taxon>Nostocales</taxon>
        <taxon>Nostocaceae</taxon>
        <taxon>Nostoc</taxon>
    </lineage>
</organism>
<feature type="domain" description="ParB-like N-terminal" evidence="3">
    <location>
        <begin position="22"/>
        <end position="113"/>
    </location>
</feature>
<dbReference type="GO" id="GO:0005694">
    <property type="term" value="C:chromosome"/>
    <property type="evidence" value="ECO:0007669"/>
    <property type="project" value="TreeGrafter"/>
</dbReference>
<dbReference type="SMART" id="SM00470">
    <property type="entry name" value="ParB"/>
    <property type="match status" value="1"/>
</dbReference>
<dbReference type="SUPFAM" id="SSF109709">
    <property type="entry name" value="KorB DNA-binding domain-like"/>
    <property type="match status" value="1"/>
</dbReference>